<name>K4MTG6_9RALS</name>
<evidence type="ECO:0000313" key="1">
    <source>
        <dbReference type="EMBL" id="AFV31402.1"/>
    </source>
</evidence>
<dbReference type="EMBL" id="JX535286">
    <property type="protein sequence ID" value="AFV31402.1"/>
    <property type="molecule type" value="Genomic_DNA"/>
</dbReference>
<reference evidence="1" key="1">
    <citation type="journal article" date="2013" name="Folia Microbiol. (Praha)">
        <title>Degradation of benzene, toluene, and xylene isomers by a bacterial consortium obtained from rhizosphere soil of Cyperus sp. grown in a petroleum-contaminated area.</title>
        <authorList>
            <person name="Ortega-Gonzalez D.K."/>
            <person name="Zaragoza D."/>
            <person name="Aguirre-Garrido J."/>
            <person name="Ramirez-Saad H."/>
            <person name="Hernandez-Rodriguez C."/>
            <person name="Jan-Roblero J."/>
        </authorList>
    </citation>
    <scope>NUCLEOTIDE SEQUENCE</scope>
    <source>
        <strain evidence="1">KO1</strain>
    </source>
</reference>
<sequence length="229" mass="25666">GLIGFYYGGDWVWLGAATFPALMVLDIVLPRDFRPEKVNPFFPDLYPIFPARGQLKVYMDSLSSELKTGEDRLWSEDGSGRVHSISWVFGCGEWQLIRLSRIGQSTPCGHFKIRKWAQLLAMDDDAGNPWILAGVNVDTLSSDTQPSLATPRIVVRQGSGSCSAKQWVAVKDAIKGFLGELYVTRLRRHGICLIMIIKYLHCCLLRMVDRCNWAGGPCGLVRTSITYYC</sequence>
<keyword evidence="1" id="KW-0503">Monooxygenase</keyword>
<keyword evidence="1" id="KW-0560">Oxidoreductase</keyword>
<dbReference type="AlphaFoldDB" id="K4MTG6"/>
<protein>
    <submittedName>
        <fullName evidence="1">Xylene-monooxygenase hydroxylase subunit</fullName>
    </submittedName>
</protein>
<organism evidence="1">
    <name type="scientific">Ralstonia insidiosa</name>
    <dbReference type="NCBI Taxonomy" id="190721"/>
    <lineage>
        <taxon>Bacteria</taxon>
        <taxon>Pseudomonadati</taxon>
        <taxon>Pseudomonadota</taxon>
        <taxon>Betaproteobacteria</taxon>
        <taxon>Burkholderiales</taxon>
        <taxon>Burkholderiaceae</taxon>
        <taxon>Ralstonia</taxon>
    </lineage>
</organism>
<gene>
    <name evidence="1" type="primary">xylM</name>
</gene>
<accession>K4MTG6</accession>
<feature type="non-terminal residue" evidence="1">
    <location>
        <position position="229"/>
    </location>
</feature>
<feature type="non-terminal residue" evidence="1">
    <location>
        <position position="1"/>
    </location>
</feature>
<dbReference type="GO" id="GO:0004497">
    <property type="term" value="F:monooxygenase activity"/>
    <property type="evidence" value="ECO:0007669"/>
    <property type="project" value="UniProtKB-KW"/>
</dbReference>
<proteinExistence type="predicted"/>